<dbReference type="AntiFam" id="ANF00100">
    <property type="entry name" value="Shadow ORF (opposite leuC)"/>
</dbReference>
<organism evidence="1">
    <name type="scientific">freshwater metagenome</name>
    <dbReference type="NCBI Taxonomy" id="449393"/>
    <lineage>
        <taxon>unclassified sequences</taxon>
        <taxon>metagenomes</taxon>
        <taxon>ecological metagenomes</taxon>
    </lineage>
</organism>
<dbReference type="AlphaFoldDB" id="A0A6J7SZF7"/>
<evidence type="ECO:0000313" key="1">
    <source>
        <dbReference type="EMBL" id="CAB5046366.1"/>
    </source>
</evidence>
<accession>A0A6J7SZF7</accession>
<name>A0A6J7SZF7_9ZZZZ</name>
<proteinExistence type="predicted"/>
<sequence>MFHLAGTDSECKCAKRTMSCCVAIAANNCHAGKRAALFWSDDMNDSLIWVTHGEQREAVLSCIVAKHLYLLCGNGICDWQMDISSWHVVVFCSNGEVGTAQWATSQTQTIKSLRACYFMNKVKVDVEQVCVAGGTVHDMLVPYFLREGHWIRHRGSFRNLNIWDTLPK</sequence>
<dbReference type="EMBL" id="CAFBQH010000015">
    <property type="protein sequence ID" value="CAB5046366.1"/>
    <property type="molecule type" value="Genomic_DNA"/>
</dbReference>
<protein>
    <submittedName>
        <fullName evidence="1">Unannotated protein</fullName>
    </submittedName>
</protein>
<reference evidence="1" key="1">
    <citation type="submission" date="2020-05" db="EMBL/GenBank/DDBJ databases">
        <authorList>
            <person name="Chiriac C."/>
            <person name="Salcher M."/>
            <person name="Ghai R."/>
            <person name="Kavagutti S V."/>
        </authorList>
    </citation>
    <scope>NUCLEOTIDE SEQUENCE</scope>
</reference>
<gene>
    <name evidence="1" type="ORF">UFOPK4293_00393</name>
</gene>